<feature type="coiled-coil region" evidence="1">
    <location>
        <begin position="61"/>
        <end position="95"/>
    </location>
</feature>
<feature type="region of interest" description="Disordered" evidence="2">
    <location>
        <begin position="197"/>
        <end position="224"/>
    </location>
</feature>
<dbReference type="Proteomes" id="UP000516437">
    <property type="component" value="Chromosome 2"/>
</dbReference>
<protein>
    <submittedName>
        <fullName evidence="3">Uncharacterized protein</fullName>
    </submittedName>
</protein>
<feature type="region of interest" description="Disordered" evidence="2">
    <location>
        <begin position="110"/>
        <end position="180"/>
    </location>
</feature>
<reference evidence="3 4" key="1">
    <citation type="journal article" date="2019" name="Plant Biotechnol. J.">
        <title>The red bayberry genome and genetic basis of sex determination.</title>
        <authorList>
            <person name="Jia H.M."/>
            <person name="Jia H.J."/>
            <person name="Cai Q.L."/>
            <person name="Wang Y."/>
            <person name="Zhao H.B."/>
            <person name="Yang W.F."/>
            <person name="Wang G.Y."/>
            <person name="Li Y.H."/>
            <person name="Zhan D.L."/>
            <person name="Shen Y.T."/>
            <person name="Niu Q.F."/>
            <person name="Chang L."/>
            <person name="Qiu J."/>
            <person name="Zhao L."/>
            <person name="Xie H.B."/>
            <person name="Fu W.Y."/>
            <person name="Jin J."/>
            <person name="Li X.W."/>
            <person name="Jiao Y."/>
            <person name="Zhou C.C."/>
            <person name="Tu T."/>
            <person name="Chai C.Y."/>
            <person name="Gao J.L."/>
            <person name="Fan L.J."/>
            <person name="van de Weg E."/>
            <person name="Wang J.Y."/>
            <person name="Gao Z.S."/>
        </authorList>
    </citation>
    <scope>NUCLEOTIDE SEQUENCE [LARGE SCALE GENOMIC DNA]</scope>
    <source>
        <tissue evidence="3">Leaves</tissue>
    </source>
</reference>
<evidence type="ECO:0000256" key="2">
    <source>
        <dbReference type="SAM" id="MobiDB-lite"/>
    </source>
</evidence>
<dbReference type="EMBL" id="RXIC02000020">
    <property type="protein sequence ID" value="KAB1223960.1"/>
    <property type="molecule type" value="Genomic_DNA"/>
</dbReference>
<sequence length="290" mass="32236">MDGQLNYGDLSSRRRLDEVKNRMRAGSAEDGKWSDNKMEGDDGLSTVQCLRGRLLAERQASRVAKENAKLLETKLIELENQLKEEIKMRNIAEKKLKLMMKKIESLNISTMSVDSEQSSSSEKCEMSCRSPTSTSGSKDVEEDEPKSQFTSTVVSQKLEHNVSETSTIPQGFPTPTVETDFDLNNPYQESFRYKLIPSPEDPKANNHSCSSIKSSITDDGSDSGDNVDSLLAIVPVTFPAASETGDQVKPLNQTVDEVLDALRQAREKLQGSMQRRHTIQVGPTKPYVSK</sequence>
<proteinExistence type="predicted"/>
<evidence type="ECO:0000313" key="4">
    <source>
        <dbReference type="Proteomes" id="UP000516437"/>
    </source>
</evidence>
<dbReference type="PANTHER" id="PTHR33701:SF2">
    <property type="entry name" value="TRANSMEMBRANE PROTEIN"/>
    <property type="match status" value="1"/>
</dbReference>
<feature type="region of interest" description="Disordered" evidence="2">
    <location>
        <begin position="268"/>
        <end position="290"/>
    </location>
</feature>
<gene>
    <name evidence="3" type="ORF">CJ030_MR2G026927</name>
</gene>
<keyword evidence="4" id="KW-1185">Reference proteome</keyword>
<organism evidence="3 4">
    <name type="scientific">Morella rubra</name>
    <name type="common">Chinese bayberry</name>
    <dbReference type="NCBI Taxonomy" id="262757"/>
    <lineage>
        <taxon>Eukaryota</taxon>
        <taxon>Viridiplantae</taxon>
        <taxon>Streptophyta</taxon>
        <taxon>Embryophyta</taxon>
        <taxon>Tracheophyta</taxon>
        <taxon>Spermatophyta</taxon>
        <taxon>Magnoliopsida</taxon>
        <taxon>eudicotyledons</taxon>
        <taxon>Gunneridae</taxon>
        <taxon>Pentapetalae</taxon>
        <taxon>rosids</taxon>
        <taxon>fabids</taxon>
        <taxon>Fagales</taxon>
        <taxon>Myricaceae</taxon>
        <taxon>Morella</taxon>
    </lineage>
</organism>
<feature type="compositionally biased region" description="Basic and acidic residues" evidence="2">
    <location>
        <begin position="18"/>
        <end position="40"/>
    </location>
</feature>
<keyword evidence="1" id="KW-0175">Coiled coil</keyword>
<feature type="region of interest" description="Disordered" evidence="2">
    <location>
        <begin position="18"/>
        <end position="41"/>
    </location>
</feature>
<name>A0A6A1WMB0_9ROSI</name>
<evidence type="ECO:0000256" key="1">
    <source>
        <dbReference type="SAM" id="Coils"/>
    </source>
</evidence>
<dbReference type="AlphaFoldDB" id="A0A6A1WMB0"/>
<feature type="compositionally biased region" description="Low complexity" evidence="2">
    <location>
        <begin position="110"/>
        <end position="121"/>
    </location>
</feature>
<dbReference type="OrthoDB" id="1939750at2759"/>
<accession>A0A6A1WMB0</accession>
<evidence type="ECO:0000313" key="3">
    <source>
        <dbReference type="EMBL" id="KAB1223960.1"/>
    </source>
</evidence>
<dbReference type="PANTHER" id="PTHR33701">
    <property type="entry name" value="TRANSMEMBRANE PROTEIN"/>
    <property type="match status" value="1"/>
</dbReference>
<comment type="caution">
    <text evidence="3">The sequence shown here is derived from an EMBL/GenBank/DDBJ whole genome shotgun (WGS) entry which is preliminary data.</text>
</comment>